<proteinExistence type="predicted"/>
<sequence>MGSQISGLLEDENSFGKNEETIEYGLNNISSDSSADSSSDDGIGYLSEKDMISAANDPFRVEKRMIAGSDTYTYDIFANDSKINPFFSMFFSQ</sequence>
<dbReference type="EMBL" id="CANHGI010000002">
    <property type="protein sequence ID" value="CAI5441820.1"/>
    <property type="molecule type" value="Genomic_DNA"/>
</dbReference>
<evidence type="ECO:0000313" key="1">
    <source>
        <dbReference type="EMBL" id="CAI5441820.1"/>
    </source>
</evidence>
<accession>A0A9P1MYW8</accession>
<organism evidence="1 2">
    <name type="scientific">Caenorhabditis angaria</name>
    <dbReference type="NCBI Taxonomy" id="860376"/>
    <lineage>
        <taxon>Eukaryota</taxon>
        <taxon>Metazoa</taxon>
        <taxon>Ecdysozoa</taxon>
        <taxon>Nematoda</taxon>
        <taxon>Chromadorea</taxon>
        <taxon>Rhabditida</taxon>
        <taxon>Rhabditina</taxon>
        <taxon>Rhabditomorpha</taxon>
        <taxon>Rhabditoidea</taxon>
        <taxon>Rhabditidae</taxon>
        <taxon>Peloderinae</taxon>
        <taxon>Caenorhabditis</taxon>
    </lineage>
</organism>
<protein>
    <submittedName>
        <fullName evidence="1">Uncharacterized protein</fullName>
    </submittedName>
</protein>
<keyword evidence="2" id="KW-1185">Reference proteome</keyword>
<dbReference type="AlphaFoldDB" id="A0A9P1MYW8"/>
<reference evidence="1" key="1">
    <citation type="submission" date="2022-11" db="EMBL/GenBank/DDBJ databases">
        <authorList>
            <person name="Kikuchi T."/>
        </authorList>
    </citation>
    <scope>NUCLEOTIDE SEQUENCE</scope>
    <source>
        <strain evidence="1">PS1010</strain>
    </source>
</reference>
<name>A0A9P1MYW8_9PELO</name>
<evidence type="ECO:0000313" key="2">
    <source>
        <dbReference type="Proteomes" id="UP001152747"/>
    </source>
</evidence>
<comment type="caution">
    <text evidence="1">The sequence shown here is derived from an EMBL/GenBank/DDBJ whole genome shotgun (WGS) entry which is preliminary data.</text>
</comment>
<gene>
    <name evidence="1" type="ORF">CAMP_LOCUS4457</name>
</gene>
<dbReference type="Proteomes" id="UP001152747">
    <property type="component" value="Unassembled WGS sequence"/>
</dbReference>